<proteinExistence type="predicted"/>
<name>X0U2X5_9ZZZZ</name>
<feature type="non-terminal residue" evidence="1">
    <location>
        <position position="73"/>
    </location>
</feature>
<dbReference type="AlphaFoldDB" id="X0U2X5"/>
<comment type="caution">
    <text evidence="1">The sequence shown here is derived from an EMBL/GenBank/DDBJ whole genome shotgun (WGS) entry which is preliminary data.</text>
</comment>
<evidence type="ECO:0000313" key="1">
    <source>
        <dbReference type="EMBL" id="GAF99894.1"/>
    </source>
</evidence>
<organism evidence="1">
    <name type="scientific">marine sediment metagenome</name>
    <dbReference type="NCBI Taxonomy" id="412755"/>
    <lineage>
        <taxon>unclassified sequences</taxon>
        <taxon>metagenomes</taxon>
        <taxon>ecological metagenomes</taxon>
    </lineage>
</organism>
<sequence>MMLSVTVCAHGSFEVTVGRGGAMNTGAVDFGDFFVAGAAGLGNPIPVYTRCRIVRRKDTVATMTIATDRAPPA</sequence>
<dbReference type="EMBL" id="BARS01028917">
    <property type="protein sequence ID" value="GAF99894.1"/>
    <property type="molecule type" value="Genomic_DNA"/>
</dbReference>
<reference evidence="1" key="1">
    <citation type="journal article" date="2014" name="Front. Microbiol.">
        <title>High frequency of phylogenetically diverse reductive dehalogenase-homologous genes in deep subseafloor sedimentary metagenomes.</title>
        <authorList>
            <person name="Kawai M."/>
            <person name="Futagami T."/>
            <person name="Toyoda A."/>
            <person name="Takaki Y."/>
            <person name="Nishi S."/>
            <person name="Hori S."/>
            <person name="Arai W."/>
            <person name="Tsubouchi T."/>
            <person name="Morono Y."/>
            <person name="Uchiyama I."/>
            <person name="Ito T."/>
            <person name="Fujiyama A."/>
            <person name="Inagaki F."/>
            <person name="Takami H."/>
        </authorList>
    </citation>
    <scope>NUCLEOTIDE SEQUENCE</scope>
    <source>
        <strain evidence="1">Expedition CK06-06</strain>
    </source>
</reference>
<protein>
    <submittedName>
        <fullName evidence="1">Uncharacterized protein</fullName>
    </submittedName>
</protein>
<accession>X0U2X5</accession>
<gene>
    <name evidence="1" type="ORF">S01H1_45274</name>
</gene>